<dbReference type="InterPro" id="IPR007321">
    <property type="entry name" value="Transposase_28"/>
</dbReference>
<name>A0ABU6W9I1_9FABA</name>
<gene>
    <name evidence="3" type="ORF">PIB30_023393</name>
</gene>
<evidence type="ECO:0000313" key="4">
    <source>
        <dbReference type="Proteomes" id="UP001341840"/>
    </source>
</evidence>
<evidence type="ECO:0000259" key="2">
    <source>
        <dbReference type="Pfam" id="PF04195"/>
    </source>
</evidence>
<evidence type="ECO:0000313" key="3">
    <source>
        <dbReference type="EMBL" id="MED6181870.1"/>
    </source>
</evidence>
<protein>
    <recommendedName>
        <fullName evidence="2">Transposase (putative) gypsy type domain-containing protein</fullName>
    </recommendedName>
</protein>
<proteinExistence type="predicted"/>
<dbReference type="Proteomes" id="UP001341840">
    <property type="component" value="Unassembled WGS sequence"/>
</dbReference>
<dbReference type="PANTHER" id="PTHR31099:SF49">
    <property type="entry name" value="MYOSIN HEAVY CHAIN-LIKE PROTEIN"/>
    <property type="match status" value="1"/>
</dbReference>
<feature type="region of interest" description="Disordered" evidence="1">
    <location>
        <begin position="250"/>
        <end position="318"/>
    </location>
</feature>
<feature type="domain" description="Transposase (putative) gypsy type" evidence="2">
    <location>
        <begin position="69"/>
        <end position="133"/>
    </location>
</feature>
<feature type="compositionally biased region" description="Low complexity" evidence="1">
    <location>
        <begin position="257"/>
        <end position="290"/>
    </location>
</feature>
<sequence>MPAGCGWVDLAVLGAKSLVDDEFVSQFVEHHSQCLGSVEGNRYQVVAPGLEDRVCYADPESNNYIFVYEATFTKVGIQLPFTDFEVAVLKKYEIAPSQIHPNSWGFIKGFEVICREFGFPTSMKVFHHLFKLTKPFSKDKQQWLFFRANQNMKVFEMFEESVRDFKTLYFKVLPHSGTTPFWVNKVGKSRFPLSWNEGWLDIKVDREELSESELLFVDTLTNCWEVMSGKSSVYDKFKAHLLNKSKKSTKIVGAGSGSSKPSSSDQSALISSAIPDSGSTKNTSTTPSPSIQSVQDVDNSSKEPLPSQKRKAPEPKYGHINSKEFDYLGFAQEYLLCGNSRIPMDGENFLKNLEVVTRSSIDERSA</sequence>
<evidence type="ECO:0000256" key="1">
    <source>
        <dbReference type="SAM" id="MobiDB-lite"/>
    </source>
</evidence>
<comment type="caution">
    <text evidence="3">The sequence shown here is derived from an EMBL/GenBank/DDBJ whole genome shotgun (WGS) entry which is preliminary data.</text>
</comment>
<dbReference type="Pfam" id="PF04195">
    <property type="entry name" value="Transposase_28"/>
    <property type="match status" value="1"/>
</dbReference>
<dbReference type="EMBL" id="JASCZI010181324">
    <property type="protein sequence ID" value="MED6181870.1"/>
    <property type="molecule type" value="Genomic_DNA"/>
</dbReference>
<accession>A0ABU6W9I1</accession>
<reference evidence="3 4" key="1">
    <citation type="journal article" date="2023" name="Plants (Basel)">
        <title>Bridging the Gap: Combining Genomics and Transcriptomics Approaches to Understand Stylosanthes scabra, an Orphan Legume from the Brazilian Caatinga.</title>
        <authorList>
            <person name="Ferreira-Neto J.R.C."/>
            <person name="da Silva M.D."/>
            <person name="Binneck E."/>
            <person name="de Melo N.F."/>
            <person name="da Silva R.H."/>
            <person name="de Melo A.L.T.M."/>
            <person name="Pandolfi V."/>
            <person name="Bustamante F.O."/>
            <person name="Brasileiro-Vidal A.C."/>
            <person name="Benko-Iseppon A.M."/>
        </authorList>
    </citation>
    <scope>NUCLEOTIDE SEQUENCE [LARGE SCALE GENOMIC DNA]</scope>
    <source>
        <tissue evidence="3">Leaves</tissue>
    </source>
</reference>
<dbReference type="PANTHER" id="PTHR31099">
    <property type="entry name" value="OS06G0165300 PROTEIN"/>
    <property type="match status" value="1"/>
</dbReference>
<keyword evidence="4" id="KW-1185">Reference proteome</keyword>
<organism evidence="3 4">
    <name type="scientific">Stylosanthes scabra</name>
    <dbReference type="NCBI Taxonomy" id="79078"/>
    <lineage>
        <taxon>Eukaryota</taxon>
        <taxon>Viridiplantae</taxon>
        <taxon>Streptophyta</taxon>
        <taxon>Embryophyta</taxon>
        <taxon>Tracheophyta</taxon>
        <taxon>Spermatophyta</taxon>
        <taxon>Magnoliopsida</taxon>
        <taxon>eudicotyledons</taxon>
        <taxon>Gunneridae</taxon>
        <taxon>Pentapetalae</taxon>
        <taxon>rosids</taxon>
        <taxon>fabids</taxon>
        <taxon>Fabales</taxon>
        <taxon>Fabaceae</taxon>
        <taxon>Papilionoideae</taxon>
        <taxon>50 kb inversion clade</taxon>
        <taxon>dalbergioids sensu lato</taxon>
        <taxon>Dalbergieae</taxon>
        <taxon>Pterocarpus clade</taxon>
        <taxon>Stylosanthes</taxon>
    </lineage>
</organism>